<feature type="non-terminal residue" evidence="2">
    <location>
        <position position="84"/>
    </location>
</feature>
<reference evidence="2 3" key="1">
    <citation type="submission" date="2015-07" db="EMBL/GenBank/DDBJ databases">
        <authorList>
            <person name="Ju K.-S."/>
            <person name="Doroghazi J.R."/>
            <person name="Metcalf W.W."/>
        </authorList>
    </citation>
    <scope>NUCLEOTIDE SEQUENCE [LARGE SCALE GENOMIC DNA]</scope>
    <source>
        <strain evidence="2 3">NRRL B-3589</strain>
    </source>
</reference>
<evidence type="ECO:0000256" key="1">
    <source>
        <dbReference type="SAM" id="Phobius"/>
    </source>
</evidence>
<gene>
    <name evidence="2" type="ORF">ADK38_11665</name>
</gene>
<organism evidence="2 3">
    <name type="scientific">Streptomyces varsoviensis</name>
    <dbReference type="NCBI Taxonomy" id="67373"/>
    <lineage>
        <taxon>Bacteria</taxon>
        <taxon>Bacillati</taxon>
        <taxon>Actinomycetota</taxon>
        <taxon>Actinomycetes</taxon>
        <taxon>Kitasatosporales</taxon>
        <taxon>Streptomycetaceae</taxon>
        <taxon>Streptomyces</taxon>
    </lineage>
</organism>
<evidence type="ECO:0000313" key="2">
    <source>
        <dbReference type="EMBL" id="KOG89902.1"/>
    </source>
</evidence>
<comment type="caution">
    <text evidence="2">The sequence shown here is derived from an EMBL/GenBank/DDBJ whole genome shotgun (WGS) entry which is preliminary data.</text>
</comment>
<dbReference type="EMBL" id="LGUT01000974">
    <property type="protein sequence ID" value="KOG89902.1"/>
    <property type="molecule type" value="Genomic_DNA"/>
</dbReference>
<dbReference type="Proteomes" id="UP000037020">
    <property type="component" value="Unassembled WGS sequence"/>
</dbReference>
<keyword evidence="1" id="KW-0472">Membrane</keyword>
<name>A0ABR5J963_9ACTN</name>
<accession>A0ABR5J963</accession>
<keyword evidence="3" id="KW-1185">Reference proteome</keyword>
<dbReference type="SUPFAM" id="SSF103473">
    <property type="entry name" value="MFS general substrate transporter"/>
    <property type="match status" value="1"/>
</dbReference>
<proteinExistence type="predicted"/>
<keyword evidence="1" id="KW-0812">Transmembrane</keyword>
<protein>
    <submittedName>
        <fullName evidence="2">Transporter</fullName>
    </submittedName>
</protein>
<dbReference type="InterPro" id="IPR036259">
    <property type="entry name" value="MFS_trans_sf"/>
</dbReference>
<keyword evidence="1" id="KW-1133">Transmembrane helix</keyword>
<feature type="transmembrane region" description="Helical" evidence="1">
    <location>
        <begin position="56"/>
        <end position="81"/>
    </location>
</feature>
<evidence type="ECO:0000313" key="3">
    <source>
        <dbReference type="Proteomes" id="UP000037020"/>
    </source>
</evidence>
<sequence>MSRITEEPPAAPATATRRAWLAVLAVAAATFADVTSELLPIGLLTPIGASMHVTDGVAGLVVTVPGIVAALSAPAVTCLLYTSL</sequence>